<dbReference type="Proteomes" id="UP000192927">
    <property type="component" value="Unassembled WGS sequence"/>
</dbReference>
<organism evidence="11 12">
    <name type="scientific">Lasallia pustulata</name>
    <dbReference type="NCBI Taxonomy" id="136370"/>
    <lineage>
        <taxon>Eukaryota</taxon>
        <taxon>Fungi</taxon>
        <taxon>Dikarya</taxon>
        <taxon>Ascomycota</taxon>
        <taxon>Pezizomycotina</taxon>
        <taxon>Lecanoromycetes</taxon>
        <taxon>OSLEUM clade</taxon>
        <taxon>Umbilicariomycetidae</taxon>
        <taxon>Umbilicariales</taxon>
        <taxon>Umbilicariaceae</taxon>
        <taxon>Lasallia</taxon>
    </lineage>
</organism>
<dbReference type="PANTHER" id="PTHR12653:SF0">
    <property type="entry name" value="NADH DEHYDROGENASE [UBIQUINONE] 1 ALPHA SUBCOMPLEX SUBUNIT 5"/>
    <property type="match status" value="1"/>
</dbReference>
<evidence type="ECO:0000256" key="8">
    <source>
        <dbReference type="ARBA" id="ARBA00023136"/>
    </source>
</evidence>
<evidence type="ECO:0000256" key="2">
    <source>
        <dbReference type="ARBA" id="ARBA00010261"/>
    </source>
</evidence>
<evidence type="ECO:0000313" key="10">
    <source>
        <dbReference type="EMBL" id="KAA6414836.1"/>
    </source>
</evidence>
<sequence>MRPTVRLLANVKPGRFLEAGTPTGLTGLFTHDAPRSTLMYIYSSTLDKLQALPETSVYRQSAESLTKHRLKIVESIKPAKYEQWAEKAKATIAANPEVFNTPEGGVDHEGGSFGKHVKSVKHGRTFVTTTNRLEPDEREEEWDGETVGAAKLEGPRSTAERTDLKDIGRMRPGSDQKTVMWETEPPLEASQIAEMENQLGGGLIEEVIQVAEGELKLVDVMAESKVWEELEDKAPQGQWEYFGRETGTEAPPTESK</sequence>
<dbReference type="PANTHER" id="PTHR12653">
    <property type="entry name" value="NADH-UBIQUINONE OXIDOREDUCTASE 13 KD-B SUBUNIT"/>
    <property type="match status" value="1"/>
</dbReference>
<reference evidence="10 13" key="3">
    <citation type="submission" date="2019-09" db="EMBL/GenBank/DDBJ databases">
        <title>The hologenome of the rock-dwelling lichen Lasallia pustulata.</title>
        <authorList>
            <person name="Greshake Tzovaras B."/>
            <person name="Segers F."/>
            <person name="Bicker A."/>
            <person name="Dal Grande F."/>
            <person name="Otte J."/>
            <person name="Hankeln T."/>
            <person name="Schmitt I."/>
            <person name="Ebersberger I."/>
        </authorList>
    </citation>
    <scope>NUCLEOTIDE SEQUENCE [LARGE SCALE GENOMIC DNA]</scope>
    <source>
        <strain evidence="10">A1-1</strain>
    </source>
</reference>
<dbReference type="AlphaFoldDB" id="A0A1W5D333"/>
<keyword evidence="12" id="KW-1185">Reference proteome</keyword>
<protein>
    <submittedName>
        <fullName evidence="11">ETC complex I subunit</fullName>
    </submittedName>
</protein>
<evidence type="ECO:0000256" key="9">
    <source>
        <dbReference type="SAM" id="MobiDB-lite"/>
    </source>
</evidence>
<dbReference type="OrthoDB" id="286811at2759"/>
<keyword evidence="6" id="KW-0249">Electron transport</keyword>
<keyword evidence="4" id="KW-0679">Respiratory chain</keyword>
<dbReference type="Proteomes" id="UP000324767">
    <property type="component" value="Unassembled WGS sequence"/>
</dbReference>
<proteinExistence type="inferred from homology"/>
<evidence type="ECO:0000256" key="4">
    <source>
        <dbReference type="ARBA" id="ARBA00022660"/>
    </source>
</evidence>
<evidence type="ECO:0000313" key="11">
    <source>
        <dbReference type="EMBL" id="SLM37544.1"/>
    </source>
</evidence>
<dbReference type="Pfam" id="PF04716">
    <property type="entry name" value="ETC_C1_NDUFA5"/>
    <property type="match status" value="1"/>
</dbReference>
<keyword evidence="3" id="KW-0813">Transport</keyword>
<feature type="region of interest" description="Disordered" evidence="9">
    <location>
        <begin position="234"/>
        <end position="256"/>
    </location>
</feature>
<evidence type="ECO:0000313" key="12">
    <source>
        <dbReference type="Proteomes" id="UP000192927"/>
    </source>
</evidence>
<keyword evidence="5" id="KW-0999">Mitochondrion inner membrane</keyword>
<dbReference type="InterPro" id="IPR006806">
    <property type="entry name" value="NDUFA5"/>
</dbReference>
<keyword evidence="8" id="KW-0472">Membrane</keyword>
<name>A0A1W5D333_9LECA</name>
<gene>
    <name evidence="10" type="ORF">FRX48_01586</name>
</gene>
<evidence type="ECO:0000256" key="6">
    <source>
        <dbReference type="ARBA" id="ARBA00022982"/>
    </source>
</evidence>
<keyword evidence="7" id="KW-0496">Mitochondrion</keyword>
<evidence type="ECO:0000256" key="5">
    <source>
        <dbReference type="ARBA" id="ARBA00022792"/>
    </source>
</evidence>
<reference evidence="11" key="1">
    <citation type="submission" date="2017-03" db="EMBL/GenBank/DDBJ databases">
        <authorList>
            <person name="Afonso C.L."/>
            <person name="Miller P.J."/>
            <person name="Scott M.A."/>
            <person name="Spackman E."/>
            <person name="Goraichik I."/>
            <person name="Dimitrov K.M."/>
            <person name="Suarez D.L."/>
            <person name="Swayne D.E."/>
        </authorList>
    </citation>
    <scope>NUCLEOTIDE SEQUENCE [LARGE SCALE GENOMIC DNA]</scope>
</reference>
<accession>A0A1W5D333</accession>
<evidence type="ECO:0000256" key="3">
    <source>
        <dbReference type="ARBA" id="ARBA00022448"/>
    </source>
</evidence>
<dbReference type="EMBL" id="FWEW01001709">
    <property type="protein sequence ID" value="SLM37544.1"/>
    <property type="molecule type" value="Genomic_DNA"/>
</dbReference>
<dbReference type="EMBL" id="VXIT01000002">
    <property type="protein sequence ID" value="KAA6414836.1"/>
    <property type="molecule type" value="Genomic_DNA"/>
</dbReference>
<evidence type="ECO:0000313" key="13">
    <source>
        <dbReference type="Proteomes" id="UP000324767"/>
    </source>
</evidence>
<comment type="subcellular location">
    <subcellularLocation>
        <location evidence="1">Mitochondrion inner membrane</location>
        <topology evidence="1">Peripheral membrane protein</topology>
        <orientation evidence="1">Matrix side</orientation>
    </subcellularLocation>
</comment>
<dbReference type="GO" id="GO:0022904">
    <property type="term" value="P:respiratory electron transport chain"/>
    <property type="evidence" value="ECO:0007669"/>
    <property type="project" value="InterPro"/>
</dbReference>
<evidence type="ECO:0000256" key="1">
    <source>
        <dbReference type="ARBA" id="ARBA00004443"/>
    </source>
</evidence>
<comment type="similarity">
    <text evidence="2">Belongs to the complex I NDUFA5 subunit family.</text>
</comment>
<reference evidence="12" key="2">
    <citation type="submission" date="2017-03" db="EMBL/GenBank/DDBJ databases">
        <authorList>
            <person name="Sharma R."/>
            <person name="Thines M."/>
        </authorList>
    </citation>
    <scope>NUCLEOTIDE SEQUENCE [LARGE SCALE GENOMIC DNA]</scope>
</reference>
<evidence type="ECO:0000256" key="7">
    <source>
        <dbReference type="ARBA" id="ARBA00023128"/>
    </source>
</evidence>
<dbReference type="GO" id="GO:0005743">
    <property type="term" value="C:mitochondrial inner membrane"/>
    <property type="evidence" value="ECO:0007669"/>
    <property type="project" value="UniProtKB-SubCell"/>
</dbReference>